<evidence type="ECO:0000259" key="2">
    <source>
        <dbReference type="PROSITE" id="PS50222"/>
    </source>
</evidence>
<dbReference type="Proteomes" id="UP000321057">
    <property type="component" value="Unassembled WGS sequence"/>
</dbReference>
<feature type="region of interest" description="Disordered" evidence="1">
    <location>
        <begin position="129"/>
        <end position="159"/>
    </location>
</feature>
<keyword evidence="4" id="KW-1185">Reference proteome</keyword>
<reference evidence="3 4" key="1">
    <citation type="submission" date="2019-07" db="EMBL/GenBank/DDBJ databases">
        <title>Whole genome shotgun sequence of Staphylococcus gallinarum NBRC 109767.</title>
        <authorList>
            <person name="Hosoyama A."/>
            <person name="Uohara A."/>
            <person name="Ohji S."/>
            <person name="Ichikawa N."/>
        </authorList>
    </citation>
    <scope>NUCLEOTIDE SEQUENCE [LARGE SCALE GENOMIC DNA]</scope>
    <source>
        <strain evidence="3 4">NBRC 109767</strain>
    </source>
</reference>
<dbReference type="InterPro" id="IPR002048">
    <property type="entry name" value="EF_hand_dom"/>
</dbReference>
<gene>
    <name evidence="3" type="ORF">SGA02_20860</name>
</gene>
<evidence type="ECO:0000313" key="3">
    <source>
        <dbReference type="EMBL" id="GEQ06258.1"/>
    </source>
</evidence>
<dbReference type="Gene3D" id="1.10.238.10">
    <property type="entry name" value="EF-hand"/>
    <property type="match status" value="1"/>
</dbReference>
<feature type="region of interest" description="Disordered" evidence="1">
    <location>
        <begin position="36"/>
        <end position="80"/>
    </location>
</feature>
<name>A0ABQ0Y4D3_STAGA</name>
<dbReference type="RefSeq" id="WP_042737828.1">
    <property type="nucleotide sequence ID" value="NZ_BKAX01000006.1"/>
</dbReference>
<protein>
    <recommendedName>
        <fullName evidence="2">EF-hand domain-containing protein</fullName>
    </recommendedName>
</protein>
<evidence type="ECO:0000256" key="1">
    <source>
        <dbReference type="SAM" id="MobiDB-lite"/>
    </source>
</evidence>
<sequence>MKKVLASLGVILLVAILGVAVVFAYGSYKDLELKKEEAKVADQKKSDNGNKTSEKEQQNQTSTVTTQQDNHTNEASNEKAKKLEDAYNINSNEAQILSNEIDKADTDGDGVITTKEMTPTLQQFAEEGKLQPAGGGATASEDSAGQEQPKYTAEDAKNMTDDEFLAAYKEGMTEDQAAAVDEATEGSEDYVDFLRGQVEARANGQGGNY</sequence>
<dbReference type="PROSITE" id="PS00018">
    <property type="entry name" value="EF_HAND_1"/>
    <property type="match status" value="1"/>
</dbReference>
<proteinExistence type="predicted"/>
<feature type="compositionally biased region" description="Low complexity" evidence="1">
    <location>
        <begin position="58"/>
        <end position="68"/>
    </location>
</feature>
<accession>A0ABQ0Y4D3</accession>
<feature type="compositionally biased region" description="Basic and acidic residues" evidence="1">
    <location>
        <begin position="36"/>
        <end position="57"/>
    </location>
</feature>
<dbReference type="InterPro" id="IPR018247">
    <property type="entry name" value="EF_Hand_1_Ca_BS"/>
</dbReference>
<dbReference type="EMBL" id="BKAX01000006">
    <property type="protein sequence ID" value="GEQ06258.1"/>
    <property type="molecule type" value="Genomic_DNA"/>
</dbReference>
<organism evidence="3 4">
    <name type="scientific">Staphylococcus gallinarum</name>
    <dbReference type="NCBI Taxonomy" id="1293"/>
    <lineage>
        <taxon>Bacteria</taxon>
        <taxon>Bacillati</taxon>
        <taxon>Bacillota</taxon>
        <taxon>Bacilli</taxon>
        <taxon>Bacillales</taxon>
        <taxon>Staphylococcaceae</taxon>
        <taxon>Staphylococcus</taxon>
    </lineage>
</organism>
<comment type="caution">
    <text evidence="3">The sequence shown here is derived from an EMBL/GenBank/DDBJ whole genome shotgun (WGS) entry which is preliminary data.</text>
</comment>
<evidence type="ECO:0000313" key="4">
    <source>
        <dbReference type="Proteomes" id="UP000321057"/>
    </source>
</evidence>
<feature type="domain" description="EF-hand" evidence="2">
    <location>
        <begin position="92"/>
        <end position="127"/>
    </location>
</feature>
<dbReference type="PROSITE" id="PS50222">
    <property type="entry name" value="EF_HAND_2"/>
    <property type="match status" value="1"/>
</dbReference>